<evidence type="ECO:0000313" key="2">
    <source>
        <dbReference type="Proteomes" id="UP001380953"/>
    </source>
</evidence>
<protein>
    <submittedName>
        <fullName evidence="1">Uncharacterized protein</fullName>
    </submittedName>
</protein>
<accession>A0ACC6PI41</accession>
<evidence type="ECO:0000313" key="1">
    <source>
        <dbReference type="EMBL" id="MEJ8306581.1"/>
    </source>
</evidence>
<organism evidence="1 2">
    <name type="scientific">Saccharibacillus sacchari</name>
    <dbReference type="NCBI Taxonomy" id="456493"/>
    <lineage>
        <taxon>Bacteria</taxon>
        <taxon>Bacillati</taxon>
        <taxon>Bacillota</taxon>
        <taxon>Bacilli</taxon>
        <taxon>Bacillales</taxon>
        <taxon>Paenibacillaceae</taxon>
        <taxon>Saccharibacillus</taxon>
    </lineage>
</organism>
<keyword evidence="2" id="KW-1185">Reference proteome</keyword>
<dbReference type="EMBL" id="JBBKAR010000056">
    <property type="protein sequence ID" value="MEJ8306581.1"/>
    <property type="molecule type" value="Genomic_DNA"/>
</dbReference>
<dbReference type="Proteomes" id="UP001380953">
    <property type="component" value="Unassembled WGS sequence"/>
</dbReference>
<comment type="caution">
    <text evidence="1">The sequence shown here is derived from an EMBL/GenBank/DDBJ whole genome shotgun (WGS) entry which is preliminary data.</text>
</comment>
<proteinExistence type="predicted"/>
<reference evidence="1" key="1">
    <citation type="submission" date="2024-03" db="EMBL/GenBank/DDBJ databases">
        <title>Whole genome sequecning of epiphytes from Marcgravia umbellata leaves.</title>
        <authorList>
            <person name="Kumar G."/>
            <person name="Savka M.A."/>
        </authorList>
    </citation>
    <scope>NUCLEOTIDE SEQUENCE</scope>
    <source>
        <strain evidence="1">RIT_BL5</strain>
    </source>
</reference>
<name>A0ACC6PI41_9BACL</name>
<sequence>MKKIISAISITMLGFSFLIACGAESDTKEPVAAQEATTKTSDTKNETAIDAGVHVDWSAVTSPLWNQDIETKLRATLDAIIQKDAKKLNEEVMPDASGAFDYMLKDQYDFKSISDVREEDNKVLVKVDHDVLMAGSDSVQTGGYYYYFEKDGNGKWQLVTID</sequence>
<gene>
    <name evidence="1" type="ORF">WKI47_21950</name>
</gene>